<dbReference type="PANTHER" id="PTHR35174:SF3">
    <property type="entry name" value="BLL7171 PROTEIN"/>
    <property type="match status" value="1"/>
</dbReference>
<dbReference type="InterPro" id="IPR005545">
    <property type="entry name" value="YCII"/>
</dbReference>
<dbReference type="Proteomes" id="UP000266677">
    <property type="component" value="Unassembled WGS sequence"/>
</dbReference>
<dbReference type="AlphaFoldDB" id="A0A3A4KI11"/>
<dbReference type="EMBL" id="QZFU01000023">
    <property type="protein sequence ID" value="RJO73313.1"/>
    <property type="molecule type" value="Genomic_DNA"/>
</dbReference>
<dbReference type="InterPro" id="IPR011008">
    <property type="entry name" value="Dimeric_a/b-barrel"/>
</dbReference>
<dbReference type="PANTHER" id="PTHR35174">
    <property type="entry name" value="BLL7171 PROTEIN-RELATED"/>
    <property type="match status" value="1"/>
</dbReference>
<dbReference type="RefSeq" id="WP_120042388.1">
    <property type="nucleotide sequence ID" value="NZ_QZFU01000023.1"/>
</dbReference>
<comment type="caution">
    <text evidence="3">The sequence shown here is derived from an EMBL/GenBank/DDBJ whole genome shotgun (WGS) entry which is preliminary data.</text>
</comment>
<evidence type="ECO:0000256" key="1">
    <source>
        <dbReference type="ARBA" id="ARBA00007689"/>
    </source>
</evidence>
<keyword evidence="4" id="KW-1185">Reference proteome</keyword>
<sequence length="116" mass="11923">MTQYLLLFYQDEQQAGEPPAAEVSRAHRAFIAANGSALQGGNALEPTTTATSVRPDGAGGFMVTDGPFAETKEQLGGYYLIEAADLDAALALAKQVPMAAGGVEVRPIRAVSGAVG</sequence>
<evidence type="ECO:0000313" key="4">
    <source>
        <dbReference type="Proteomes" id="UP000266677"/>
    </source>
</evidence>
<evidence type="ECO:0000313" key="3">
    <source>
        <dbReference type="EMBL" id="RJO73313.1"/>
    </source>
</evidence>
<feature type="domain" description="YCII-related" evidence="2">
    <location>
        <begin position="3"/>
        <end position="109"/>
    </location>
</feature>
<dbReference type="Gene3D" id="3.30.70.1060">
    <property type="entry name" value="Dimeric alpha+beta barrel"/>
    <property type="match status" value="1"/>
</dbReference>
<evidence type="ECO:0000259" key="2">
    <source>
        <dbReference type="Pfam" id="PF03795"/>
    </source>
</evidence>
<dbReference type="Pfam" id="PF03795">
    <property type="entry name" value="YCII"/>
    <property type="match status" value="1"/>
</dbReference>
<dbReference type="SUPFAM" id="SSF54909">
    <property type="entry name" value="Dimeric alpha+beta barrel"/>
    <property type="match status" value="1"/>
</dbReference>
<dbReference type="OrthoDB" id="668782at2"/>
<gene>
    <name evidence="3" type="ORF">D5S18_18860</name>
</gene>
<name>A0A3A4KI11_9NOCA</name>
<comment type="similarity">
    <text evidence="1">Belongs to the YciI family.</text>
</comment>
<proteinExistence type="inferred from homology"/>
<protein>
    <recommendedName>
        <fullName evidence="2">YCII-related domain-containing protein</fullName>
    </recommendedName>
</protein>
<reference evidence="3 4" key="1">
    <citation type="submission" date="2018-09" db="EMBL/GenBank/DDBJ databases">
        <title>YIM PH21274 draft genome.</title>
        <authorList>
            <person name="Miao C."/>
        </authorList>
    </citation>
    <scope>NUCLEOTIDE SEQUENCE [LARGE SCALE GENOMIC DNA]</scope>
    <source>
        <strain evidence="3 4">YIM PH 21724</strain>
    </source>
</reference>
<organism evidence="3 4">
    <name type="scientific">Nocardia panacis</name>
    <dbReference type="NCBI Taxonomy" id="2340916"/>
    <lineage>
        <taxon>Bacteria</taxon>
        <taxon>Bacillati</taxon>
        <taxon>Actinomycetota</taxon>
        <taxon>Actinomycetes</taxon>
        <taxon>Mycobacteriales</taxon>
        <taxon>Nocardiaceae</taxon>
        <taxon>Nocardia</taxon>
    </lineage>
</organism>
<accession>A0A3A4KI11</accession>